<dbReference type="AlphaFoldDB" id="A0A6M8B5K5"/>
<evidence type="ECO:0000313" key="2">
    <source>
        <dbReference type="Proteomes" id="UP000505210"/>
    </source>
</evidence>
<reference evidence="1 2" key="1">
    <citation type="submission" date="2020-05" db="EMBL/GenBank/DDBJ databases">
        <title>Complete genome sequence of of a novel Thermoleptolyngbya strain isolated from hot springs of Ganzi, Sichuan China.</title>
        <authorList>
            <person name="Tang J."/>
            <person name="Daroch M."/>
            <person name="Li L."/>
            <person name="Waleron K."/>
            <person name="Waleron M."/>
            <person name="Waleron M."/>
        </authorList>
    </citation>
    <scope>NUCLEOTIDE SEQUENCE [LARGE SCALE GENOMIC DNA]</scope>
    <source>
        <strain evidence="1 2">PKUAC-SCTA183</strain>
    </source>
</reference>
<proteinExistence type="predicted"/>
<protein>
    <submittedName>
        <fullName evidence="1">Uncharacterized protein</fullName>
    </submittedName>
</protein>
<accession>A0A6M8B5K5</accession>
<organism evidence="1 2">
    <name type="scientific">Thermoleptolyngbya sichuanensis A183</name>
    <dbReference type="NCBI Taxonomy" id="2737172"/>
    <lineage>
        <taxon>Bacteria</taxon>
        <taxon>Bacillati</taxon>
        <taxon>Cyanobacteriota</taxon>
        <taxon>Cyanophyceae</taxon>
        <taxon>Oculatellales</taxon>
        <taxon>Oculatellaceae</taxon>
        <taxon>Thermoleptolyngbya</taxon>
        <taxon>Thermoleptolyngbya sichuanensis</taxon>
    </lineage>
</organism>
<dbReference type="RefSeq" id="WP_172353753.1">
    <property type="nucleotide sequence ID" value="NZ_CP053661.1"/>
</dbReference>
<sequence>MIVSPDELVRYRAELAENPEALAALTMLEDCEGDLEDAAIALALREGQEPDQSEGWLDGFAKRWRVYVCQSGVRGHLETGAIALGIQLLAAEMVLPVDLATLVAIYVQKTGVETFCKPLEERL</sequence>
<name>A0A6M8B5K5_9CYAN</name>
<dbReference type="KEGG" id="theu:HPC62_03425"/>
<dbReference type="Proteomes" id="UP000505210">
    <property type="component" value="Chromosome"/>
</dbReference>
<evidence type="ECO:0000313" key="1">
    <source>
        <dbReference type="EMBL" id="QKD81352.1"/>
    </source>
</evidence>
<gene>
    <name evidence="1" type="ORF">HPC62_03425</name>
</gene>
<dbReference type="EMBL" id="CP053661">
    <property type="protein sequence ID" value="QKD81352.1"/>
    <property type="molecule type" value="Genomic_DNA"/>
</dbReference>
<keyword evidence="2" id="KW-1185">Reference proteome</keyword>